<dbReference type="PROSITE" id="PS51095">
    <property type="entry name" value="PTS_EIIA_TYPE_3"/>
    <property type="match status" value="1"/>
</dbReference>
<dbReference type="RefSeq" id="WP_020434394.1">
    <property type="nucleotide sequence ID" value="NZ_AGBD01001972.1"/>
</dbReference>
<evidence type="ECO:0000256" key="2">
    <source>
        <dbReference type="ARBA" id="ARBA00022597"/>
    </source>
</evidence>
<organism evidence="8 9">
    <name type="scientific">Paenibacillus riograndensis SBR5</name>
    <dbReference type="NCBI Taxonomy" id="1073571"/>
    <lineage>
        <taxon>Bacteria</taxon>
        <taxon>Bacillati</taxon>
        <taxon>Bacillota</taxon>
        <taxon>Bacilli</taxon>
        <taxon>Bacillales</taxon>
        <taxon>Paenibacillaceae</taxon>
        <taxon>Paenibacillus</taxon>
        <taxon>Paenibacillus sonchi group</taxon>
    </lineage>
</organism>
<dbReference type="HOGENOM" id="CLU_152490_1_1_9"/>
<comment type="cofactor">
    <cofactor evidence="6">
        <name>Mg(2+)</name>
        <dbReference type="ChEBI" id="CHEBI:18420"/>
    </cofactor>
    <text evidence="6">Binds 1 Mg(2+) ion per trimer.</text>
</comment>
<dbReference type="InterPro" id="IPR036542">
    <property type="entry name" value="PTS_IIA_lac/cel_sf"/>
</dbReference>
<dbReference type="SUPFAM" id="SSF46973">
    <property type="entry name" value="Enzyme IIa from lactose specific PTS, IIa-lac"/>
    <property type="match status" value="1"/>
</dbReference>
<accession>A0A0E4CZW2</accession>
<evidence type="ECO:0000313" key="9">
    <source>
        <dbReference type="Proteomes" id="UP000033163"/>
    </source>
</evidence>
<dbReference type="InterPro" id="IPR003188">
    <property type="entry name" value="PTS_IIA_lac/cel"/>
</dbReference>
<dbReference type="PANTHER" id="PTHR34382:SF7">
    <property type="entry name" value="PTS SYSTEM N,N'-DIACETYLCHITOBIOSE-SPECIFIC EIIA COMPONENT"/>
    <property type="match status" value="1"/>
</dbReference>
<evidence type="ECO:0000256" key="7">
    <source>
        <dbReference type="PROSITE-ProRule" id="PRU00418"/>
    </source>
</evidence>
<feature type="modified residue" description="Phosphohistidine; by HPr" evidence="7">
    <location>
        <position position="78"/>
    </location>
</feature>
<dbReference type="KEGG" id="pri:PRIO_6623"/>
<dbReference type="Proteomes" id="UP000033163">
    <property type="component" value="Chromosome I"/>
</dbReference>
<proteinExistence type="predicted"/>
<dbReference type="AlphaFoldDB" id="A0A0E4CZW2"/>
<keyword evidence="6" id="KW-0479">Metal-binding</keyword>
<evidence type="ECO:0000256" key="5">
    <source>
        <dbReference type="PIRSR" id="PIRSR000699-1"/>
    </source>
</evidence>
<evidence type="ECO:0000256" key="3">
    <source>
        <dbReference type="ARBA" id="ARBA00022679"/>
    </source>
</evidence>
<sequence length="115" mass="12984">MTSEEVAQDAMQIILHAGEARKHCTDALKDIEKSDFAGAKEKMKLANAEIVIAHRVQTNCIQKETEGAKGEYSVLFAHAQDTLMTIYSEINIAKRLIDIFESFNQRLTQLEMINK</sequence>
<protein>
    <submittedName>
        <fullName evidence="8">PTS system transporter subunit IIA</fullName>
        <ecNumber evidence="8">2.7.1.69</ecNumber>
    </submittedName>
</protein>
<dbReference type="GO" id="GO:0016740">
    <property type="term" value="F:transferase activity"/>
    <property type="evidence" value="ECO:0007669"/>
    <property type="project" value="UniProtKB-KW"/>
</dbReference>
<feature type="active site" description="Tele-phosphohistidine intermediate" evidence="5">
    <location>
        <position position="78"/>
    </location>
</feature>
<keyword evidence="1" id="KW-0813">Transport</keyword>
<dbReference type="PIRSF" id="PIRSF000699">
    <property type="entry name" value="PTS_IILac_III"/>
    <property type="match status" value="1"/>
</dbReference>
<keyword evidence="2" id="KW-0762">Sugar transport</keyword>
<keyword evidence="6" id="KW-0460">Magnesium</keyword>
<keyword evidence="4" id="KW-0598">Phosphotransferase system</keyword>
<name>A0A0E4CZW2_9BACL</name>
<dbReference type="EC" id="2.7.1.69" evidence="8"/>
<reference evidence="9" key="1">
    <citation type="submission" date="2015-03" db="EMBL/GenBank/DDBJ databases">
        <authorList>
            <person name="Wibberg D."/>
        </authorList>
    </citation>
    <scope>NUCLEOTIDE SEQUENCE [LARGE SCALE GENOMIC DNA]</scope>
</reference>
<evidence type="ECO:0000256" key="1">
    <source>
        <dbReference type="ARBA" id="ARBA00022448"/>
    </source>
</evidence>
<dbReference type="STRING" id="483937.AMQ84_31150"/>
<evidence type="ECO:0000256" key="6">
    <source>
        <dbReference type="PIRSR" id="PIRSR000699-2"/>
    </source>
</evidence>
<evidence type="ECO:0000256" key="4">
    <source>
        <dbReference type="ARBA" id="ARBA00022683"/>
    </source>
</evidence>
<dbReference type="EMBL" id="LN831776">
    <property type="protein sequence ID" value="CQR58970.1"/>
    <property type="molecule type" value="Genomic_DNA"/>
</dbReference>
<dbReference type="Gene3D" id="1.20.58.80">
    <property type="entry name" value="Phosphotransferase system, lactose/cellobiose-type IIA subunit"/>
    <property type="match status" value="1"/>
</dbReference>
<dbReference type="GO" id="GO:0046872">
    <property type="term" value="F:metal ion binding"/>
    <property type="evidence" value="ECO:0007669"/>
    <property type="project" value="UniProtKB-KW"/>
</dbReference>
<dbReference type="CDD" id="cd00215">
    <property type="entry name" value="PTS_IIA_lac"/>
    <property type="match status" value="1"/>
</dbReference>
<evidence type="ECO:0000313" key="8">
    <source>
        <dbReference type="EMBL" id="CQR58970.1"/>
    </source>
</evidence>
<dbReference type="PANTHER" id="PTHR34382">
    <property type="entry name" value="PTS SYSTEM N,N'-DIACETYLCHITOBIOSE-SPECIFIC EIIA COMPONENT"/>
    <property type="match status" value="1"/>
</dbReference>
<feature type="binding site" evidence="6">
    <location>
        <position position="81"/>
    </location>
    <ligand>
        <name>Mg(2+)</name>
        <dbReference type="ChEBI" id="CHEBI:18420"/>
        <note>ligand shared between all trimeric partners</note>
    </ligand>
</feature>
<dbReference type="PATRIC" id="fig|1073571.4.peg.7083"/>
<keyword evidence="3 8" id="KW-0808">Transferase</keyword>
<dbReference type="Pfam" id="PF02255">
    <property type="entry name" value="PTS_IIA"/>
    <property type="match status" value="1"/>
</dbReference>
<dbReference type="GO" id="GO:0009401">
    <property type="term" value="P:phosphoenolpyruvate-dependent sugar phosphotransferase system"/>
    <property type="evidence" value="ECO:0007669"/>
    <property type="project" value="UniProtKB-KW"/>
</dbReference>
<gene>
    <name evidence="8" type="ORF">PRIO_6623</name>
</gene>